<dbReference type="GO" id="GO:0046872">
    <property type="term" value="F:metal ion binding"/>
    <property type="evidence" value="ECO:0007669"/>
    <property type="project" value="UniProtKB-KW"/>
</dbReference>
<proteinExistence type="predicted"/>
<feature type="repeat" description="TPR" evidence="7">
    <location>
        <begin position="332"/>
        <end position="365"/>
    </location>
</feature>
<dbReference type="PANTHER" id="PTHR22726:SF1">
    <property type="entry name" value="METALLOENDOPEPTIDASE OMA1, MITOCHONDRIAL"/>
    <property type="match status" value="1"/>
</dbReference>
<evidence type="ECO:0000256" key="6">
    <source>
        <dbReference type="ARBA" id="ARBA00023049"/>
    </source>
</evidence>
<dbReference type="Proteomes" id="UP000249577">
    <property type="component" value="Unassembled WGS sequence"/>
</dbReference>
<dbReference type="PANTHER" id="PTHR22726">
    <property type="entry name" value="METALLOENDOPEPTIDASE OMA1"/>
    <property type="match status" value="1"/>
</dbReference>
<keyword evidence="3" id="KW-0479">Metal-binding</keyword>
<protein>
    <submittedName>
        <fullName evidence="10">Peptidase</fullName>
    </submittedName>
</protein>
<dbReference type="InterPro" id="IPR011990">
    <property type="entry name" value="TPR-like_helical_dom_sf"/>
</dbReference>
<evidence type="ECO:0000256" key="8">
    <source>
        <dbReference type="SAM" id="SignalP"/>
    </source>
</evidence>
<evidence type="ECO:0000313" key="10">
    <source>
        <dbReference type="EMBL" id="PZQ11561.1"/>
    </source>
</evidence>
<organism evidence="10 11">
    <name type="scientific">Ancylobacter novellus</name>
    <name type="common">Thiobacillus novellus</name>
    <dbReference type="NCBI Taxonomy" id="921"/>
    <lineage>
        <taxon>Bacteria</taxon>
        <taxon>Pseudomonadati</taxon>
        <taxon>Pseudomonadota</taxon>
        <taxon>Alphaproteobacteria</taxon>
        <taxon>Hyphomicrobiales</taxon>
        <taxon>Xanthobacteraceae</taxon>
        <taxon>Ancylobacter</taxon>
    </lineage>
</organism>
<evidence type="ECO:0000313" key="11">
    <source>
        <dbReference type="Proteomes" id="UP000249577"/>
    </source>
</evidence>
<evidence type="ECO:0000259" key="9">
    <source>
        <dbReference type="Pfam" id="PF01435"/>
    </source>
</evidence>
<evidence type="ECO:0000256" key="2">
    <source>
        <dbReference type="ARBA" id="ARBA00022670"/>
    </source>
</evidence>
<dbReference type="Pfam" id="PF13432">
    <property type="entry name" value="TPR_16"/>
    <property type="match status" value="1"/>
</dbReference>
<dbReference type="InterPro" id="IPR051156">
    <property type="entry name" value="Mito/Outer_Membr_Metalloprot"/>
</dbReference>
<dbReference type="GO" id="GO:0051603">
    <property type="term" value="P:proteolysis involved in protein catabolic process"/>
    <property type="evidence" value="ECO:0007669"/>
    <property type="project" value="TreeGrafter"/>
</dbReference>
<feature type="domain" description="Peptidase M48" evidence="9">
    <location>
        <begin position="59"/>
        <end position="251"/>
    </location>
</feature>
<dbReference type="CDD" id="cd07324">
    <property type="entry name" value="M48C_Oma1-like"/>
    <property type="match status" value="1"/>
</dbReference>
<keyword evidence="2" id="KW-0645">Protease</keyword>
<evidence type="ECO:0000256" key="4">
    <source>
        <dbReference type="ARBA" id="ARBA00022801"/>
    </source>
</evidence>
<keyword evidence="7" id="KW-0802">TPR repeat</keyword>
<dbReference type="InterPro" id="IPR001915">
    <property type="entry name" value="Peptidase_M48"/>
</dbReference>
<keyword evidence="4" id="KW-0378">Hydrolase</keyword>
<name>A0A2W5K413_ANCNO</name>
<dbReference type="PROSITE" id="PS50005">
    <property type="entry name" value="TPR"/>
    <property type="match status" value="1"/>
</dbReference>
<dbReference type="Pfam" id="PF01435">
    <property type="entry name" value="Peptidase_M48"/>
    <property type="match status" value="1"/>
</dbReference>
<dbReference type="EMBL" id="QFPN01000011">
    <property type="protein sequence ID" value="PZQ11561.1"/>
    <property type="molecule type" value="Genomic_DNA"/>
</dbReference>
<keyword evidence="6" id="KW-0482">Metalloprotease</keyword>
<dbReference type="GO" id="GO:0004222">
    <property type="term" value="F:metalloendopeptidase activity"/>
    <property type="evidence" value="ECO:0007669"/>
    <property type="project" value="InterPro"/>
</dbReference>
<comment type="caution">
    <text evidence="10">The sequence shown here is derived from an EMBL/GenBank/DDBJ whole genome shotgun (WGS) entry which is preliminary data.</text>
</comment>
<dbReference type="GO" id="GO:0016020">
    <property type="term" value="C:membrane"/>
    <property type="evidence" value="ECO:0007669"/>
    <property type="project" value="TreeGrafter"/>
</dbReference>
<dbReference type="InterPro" id="IPR019734">
    <property type="entry name" value="TPR_rpt"/>
</dbReference>
<dbReference type="Gene3D" id="1.25.40.10">
    <property type="entry name" value="Tetratricopeptide repeat domain"/>
    <property type="match status" value="1"/>
</dbReference>
<dbReference type="Gene3D" id="3.30.2010.10">
    <property type="entry name" value="Metalloproteases ('zincins'), catalytic domain"/>
    <property type="match status" value="1"/>
</dbReference>
<gene>
    <name evidence="10" type="ORF">DI565_17640</name>
</gene>
<feature type="chain" id="PRO_5016046709" evidence="8">
    <location>
        <begin position="40"/>
        <end position="471"/>
    </location>
</feature>
<evidence type="ECO:0000256" key="1">
    <source>
        <dbReference type="ARBA" id="ARBA00001947"/>
    </source>
</evidence>
<feature type="signal peptide" evidence="8">
    <location>
        <begin position="1"/>
        <end position="39"/>
    </location>
</feature>
<evidence type="ECO:0000256" key="3">
    <source>
        <dbReference type="ARBA" id="ARBA00022723"/>
    </source>
</evidence>
<reference evidence="10 11" key="1">
    <citation type="submission" date="2017-08" db="EMBL/GenBank/DDBJ databases">
        <title>Infants hospitalized years apart are colonized by the same room-sourced microbial strains.</title>
        <authorList>
            <person name="Brooks B."/>
            <person name="Olm M.R."/>
            <person name="Firek B.A."/>
            <person name="Baker R."/>
            <person name="Thomas B.C."/>
            <person name="Morowitz M.J."/>
            <person name="Banfield J.F."/>
        </authorList>
    </citation>
    <scope>NUCLEOTIDE SEQUENCE [LARGE SCALE GENOMIC DNA]</scope>
    <source>
        <strain evidence="10">S2_005_003_R2_43</strain>
    </source>
</reference>
<comment type="cofactor">
    <cofactor evidence="1">
        <name>Zn(2+)</name>
        <dbReference type="ChEBI" id="CHEBI:29105"/>
    </cofactor>
</comment>
<dbReference type="AlphaFoldDB" id="A0A2W5K413"/>
<accession>A0A2W5K413</accession>
<evidence type="ECO:0000256" key="5">
    <source>
        <dbReference type="ARBA" id="ARBA00022833"/>
    </source>
</evidence>
<keyword evidence="5" id="KW-0862">Zinc</keyword>
<evidence type="ECO:0000256" key="7">
    <source>
        <dbReference type="PROSITE-ProRule" id="PRU00339"/>
    </source>
</evidence>
<keyword evidence="8" id="KW-0732">Signal</keyword>
<sequence>MVRTALREPTVLGRLLRRATSVLAAGVIAASSVAPQASAQTPPGMPVIRDAEIENLLRDYMRPIFKAAGINEGVVQITLINSREFNAFVADGRRIFVNVGTLMDSKTPNEVIGVLAHETGHIVGGHLARLRQRLDQAQTMSIVAMLLGIGGAAAAMATSRAGDSTGGAAVGALVAPQEAIRRSLLSYQRGEEQAADRAAVTYLNKTGQSAKGMLTTFQRFESQIAFSKRFIDPYAQSHPMPADRIANLEDLAKKSPYYDKLDPPALQARHDLMRAKLFGFVDTPQGVGRRYPPSDMSLPARYARAIAAYRSSPLDGAVAQIDGLIREQPNNPYFHELKGQAYLENGKPAQAVPELRRALALAPNAELIRTMLGQALNVGGAKGGGDAVSELTRATARDPKNAEGFRQLAIALAKKNKIPEADLASAQAAFAEGDYGTARQIANRAKTGLKPGTPNWLKADDIASYTPQKMN</sequence>
<dbReference type="SUPFAM" id="SSF48452">
    <property type="entry name" value="TPR-like"/>
    <property type="match status" value="1"/>
</dbReference>